<dbReference type="PANTHER" id="PTHR32158:SF21">
    <property type="match status" value="1"/>
</dbReference>
<dbReference type="PANTHER" id="PTHR32158">
    <property type="entry name" value="RING-TYPE DOMAIN-CONTAINING PROTEIN"/>
    <property type="match status" value="1"/>
</dbReference>
<dbReference type="SUPFAM" id="SSF51126">
    <property type="entry name" value="Pectin lyase-like"/>
    <property type="match status" value="1"/>
</dbReference>
<sequence length="1363" mass="158442">MLRLVILIQLVCLIRVEGDVSTIHLSPNGVDEPECGDILHKCQTIEYGFNQTDHINDISLVFETSPVESLQYRFTNQLQINNNKSVILSLIKDDPKGADPIIYGNNHSFIGVRQGEIEISIDSIDLYNVMLLDSKENHASVVINIRASSIYINQSNFISLKQAKKAFITIEHCNLKSPFIIEGQQIIIDKYQWLDVVMNEDSNNQSQIMITDTKISGGRFQIKNVQSFHVKNCRIDDNIPRIPTEFVVQSSQFYEFKARFPEFQNDSRDTINTTILEAIIPHSLIDLQNTRDVLIENCTFQRLVVKRMIKTEKVSGSIKNIHFHHNLDFYKIIESRESNIKLTGIQVEAFFMALNCIPFDFTDSTGTLENISLSSNEKLHSIFQSKRSFIYMNNFTITDVQVSTVMFMLYTTDIKIVDLQILRAQIDDKIFKSSNYYRQGVIEAINLSIQDSITNRECFRLARTDLLLTNLTIINTYFGFDVINPYIGRVSLTNTKIDRCQFESHFFRAVLYTKIDVNNLQIRNTNITEHLFYLFYTDLVNITDLTVVNTNFLAEGFFFEECINIHLNRVYMINSSFWKSIFLMKQKTDVYMNGLQLHNITMENIFMASESILNIANLNLTSLKFKRSYPESIDSMNGFNFLKNSLVNISNLFLAHCKIDLYLFLVTNSDIIITKTYIKNNEFSTLLRSSTSKVKMVDLISDLNEESRRTKFIIAESSSIISLTRTYVYIAALMSYERITELIDTELYTNNVNFYANGSKSLQFQIMKWDFAKQTHSNLTAFMFQCPQNFKPVLKFSRKSDDSLRLGCQKCEQNTYPTNRLGKQMNLTTRLDRTKNIILDNVQTTTLQCQTCPTGAICEDGAIKARDNFYGFANEYREYEFVLCPEGYCCSLDTSPCVTPTTCSSNRTGLLCGSCEKDHFLNLNNQCVHNSKCTKKSQHIYWILFLAVPMTLSFLMTFAKDLKYLVIRFILWVNCCKQENHKNSQVVKPKSITVEKPNTIRKEISFTAIFNIVMTFYQLKALITVKGVNESNNNNNLGIDQIFNIEWITKGREELKHLCSFKGMTVTTNMFLIGYGSPIIMLLTVVFCLLICKLINRLRCNKDTDRTLFTGRFYVGYYIVLAFCYKNVCHNAFSFVNCKTMNGRRFLYIDGSIECFHYWQIVNIVFLILWVFSFPIAVAIGYQKLKNREISRLKFMMLLTVPCGAFFLIACKKFIKKDNRHLHQKADDRLVEMFELPYKEKYIWWEAWRLMERFIIAGLSVFLTNPIYRILYITSLFALFWYLHKRINPYKRSMFILKRLDSVSWVCLFLLSLFNEMRAVAYIYNIPNVDSINYALKAANVFEQLFSPLWYFMISLIIRKLRS</sequence>
<proteinExistence type="predicted"/>
<dbReference type="EnsemblMetazoa" id="CLYHEMT023860.1">
    <property type="protein sequence ID" value="CLYHEMP023860.1"/>
    <property type="gene ID" value="CLYHEMG023860"/>
</dbReference>
<evidence type="ECO:0000256" key="1">
    <source>
        <dbReference type="SAM" id="Phobius"/>
    </source>
</evidence>
<feature type="transmembrane region" description="Helical" evidence="1">
    <location>
        <begin position="940"/>
        <end position="959"/>
    </location>
</feature>
<dbReference type="RefSeq" id="XP_066926100.1">
    <property type="nucleotide sequence ID" value="XM_067069999.1"/>
</dbReference>
<reference evidence="3" key="1">
    <citation type="submission" date="2021-01" db="UniProtKB">
        <authorList>
            <consortium name="EnsemblMetazoa"/>
        </authorList>
    </citation>
    <scope>IDENTIFICATION</scope>
</reference>
<feature type="transmembrane region" description="Helical" evidence="1">
    <location>
        <begin position="1344"/>
        <end position="1361"/>
    </location>
</feature>
<feature type="transmembrane region" description="Helical" evidence="1">
    <location>
        <begin position="1004"/>
        <end position="1023"/>
    </location>
</feature>
<keyword evidence="1" id="KW-0472">Membrane</keyword>
<protein>
    <submittedName>
        <fullName evidence="3">Uncharacterized protein</fullName>
    </submittedName>
</protein>
<evidence type="ECO:0000313" key="3">
    <source>
        <dbReference type="EnsemblMetazoa" id="CLYHEMP023860.1"/>
    </source>
</evidence>
<dbReference type="GeneID" id="136813481"/>
<feature type="transmembrane region" description="Helical" evidence="1">
    <location>
        <begin position="1303"/>
        <end position="1324"/>
    </location>
</feature>
<name>A0A7M5XIF9_9CNID</name>
<feature type="transmembrane region" description="Helical" evidence="1">
    <location>
        <begin position="1070"/>
        <end position="1092"/>
    </location>
</feature>
<keyword evidence="1" id="KW-1133">Transmembrane helix</keyword>
<feature type="transmembrane region" description="Helical" evidence="1">
    <location>
        <begin position="1156"/>
        <end position="1183"/>
    </location>
</feature>
<keyword evidence="4" id="KW-1185">Reference proteome</keyword>
<feature type="transmembrane region" description="Helical" evidence="1">
    <location>
        <begin position="1113"/>
        <end position="1136"/>
    </location>
</feature>
<organism evidence="3 4">
    <name type="scientific">Clytia hemisphaerica</name>
    <dbReference type="NCBI Taxonomy" id="252671"/>
    <lineage>
        <taxon>Eukaryota</taxon>
        <taxon>Metazoa</taxon>
        <taxon>Cnidaria</taxon>
        <taxon>Hydrozoa</taxon>
        <taxon>Hydroidolina</taxon>
        <taxon>Leptothecata</taxon>
        <taxon>Obeliida</taxon>
        <taxon>Clytiidae</taxon>
        <taxon>Clytia</taxon>
    </lineage>
</organism>
<evidence type="ECO:0000256" key="2">
    <source>
        <dbReference type="SAM" id="SignalP"/>
    </source>
</evidence>
<feature type="transmembrane region" description="Helical" evidence="1">
    <location>
        <begin position="1254"/>
        <end position="1283"/>
    </location>
</feature>
<evidence type="ECO:0000313" key="4">
    <source>
        <dbReference type="Proteomes" id="UP000594262"/>
    </source>
</evidence>
<feature type="signal peptide" evidence="2">
    <location>
        <begin position="1"/>
        <end position="18"/>
    </location>
</feature>
<dbReference type="Proteomes" id="UP000594262">
    <property type="component" value="Unplaced"/>
</dbReference>
<keyword evidence="1" id="KW-0812">Transmembrane</keyword>
<dbReference type="InterPro" id="IPR011050">
    <property type="entry name" value="Pectin_lyase_fold/virulence"/>
</dbReference>
<keyword evidence="2" id="KW-0732">Signal</keyword>
<dbReference type="CDD" id="cd19941">
    <property type="entry name" value="TIL"/>
    <property type="match status" value="1"/>
</dbReference>
<accession>A0A7M5XIF9</accession>
<feature type="chain" id="PRO_5029714602" evidence="2">
    <location>
        <begin position="19"/>
        <end position="1363"/>
    </location>
</feature>
<feature type="transmembrane region" description="Helical" evidence="1">
    <location>
        <begin position="1195"/>
        <end position="1215"/>
    </location>
</feature>